<dbReference type="EMBL" id="ML210991">
    <property type="protein sequence ID" value="TFK92830.1"/>
    <property type="molecule type" value="Genomic_DNA"/>
</dbReference>
<organism evidence="3 4">
    <name type="scientific">Polyporus arcularius HHB13444</name>
    <dbReference type="NCBI Taxonomy" id="1314778"/>
    <lineage>
        <taxon>Eukaryota</taxon>
        <taxon>Fungi</taxon>
        <taxon>Dikarya</taxon>
        <taxon>Basidiomycota</taxon>
        <taxon>Agaricomycotina</taxon>
        <taxon>Agaricomycetes</taxon>
        <taxon>Polyporales</taxon>
        <taxon>Polyporaceae</taxon>
        <taxon>Polyporus</taxon>
    </lineage>
</organism>
<feature type="compositionally biased region" description="Low complexity" evidence="2">
    <location>
        <begin position="193"/>
        <end position="207"/>
    </location>
</feature>
<dbReference type="Proteomes" id="UP000308197">
    <property type="component" value="Unassembled WGS sequence"/>
</dbReference>
<feature type="region of interest" description="Disordered" evidence="2">
    <location>
        <begin position="141"/>
        <end position="164"/>
    </location>
</feature>
<dbReference type="AlphaFoldDB" id="A0A5C3PWH8"/>
<evidence type="ECO:0000256" key="2">
    <source>
        <dbReference type="SAM" id="MobiDB-lite"/>
    </source>
</evidence>
<dbReference type="InParanoid" id="A0A5C3PWH8"/>
<evidence type="ECO:0000313" key="3">
    <source>
        <dbReference type="EMBL" id="TFK92830.1"/>
    </source>
</evidence>
<keyword evidence="1" id="KW-0175">Coiled coil</keyword>
<reference evidence="3 4" key="1">
    <citation type="journal article" date="2019" name="Nat. Ecol. Evol.">
        <title>Megaphylogeny resolves global patterns of mushroom evolution.</title>
        <authorList>
            <person name="Varga T."/>
            <person name="Krizsan K."/>
            <person name="Foldi C."/>
            <person name="Dima B."/>
            <person name="Sanchez-Garcia M."/>
            <person name="Sanchez-Ramirez S."/>
            <person name="Szollosi G.J."/>
            <person name="Szarkandi J.G."/>
            <person name="Papp V."/>
            <person name="Albert L."/>
            <person name="Andreopoulos W."/>
            <person name="Angelini C."/>
            <person name="Antonin V."/>
            <person name="Barry K.W."/>
            <person name="Bougher N.L."/>
            <person name="Buchanan P."/>
            <person name="Buyck B."/>
            <person name="Bense V."/>
            <person name="Catcheside P."/>
            <person name="Chovatia M."/>
            <person name="Cooper J."/>
            <person name="Damon W."/>
            <person name="Desjardin D."/>
            <person name="Finy P."/>
            <person name="Geml J."/>
            <person name="Haridas S."/>
            <person name="Hughes K."/>
            <person name="Justo A."/>
            <person name="Karasinski D."/>
            <person name="Kautmanova I."/>
            <person name="Kiss B."/>
            <person name="Kocsube S."/>
            <person name="Kotiranta H."/>
            <person name="LaButti K.M."/>
            <person name="Lechner B.E."/>
            <person name="Liimatainen K."/>
            <person name="Lipzen A."/>
            <person name="Lukacs Z."/>
            <person name="Mihaltcheva S."/>
            <person name="Morgado L.N."/>
            <person name="Niskanen T."/>
            <person name="Noordeloos M.E."/>
            <person name="Ohm R.A."/>
            <person name="Ortiz-Santana B."/>
            <person name="Ovrebo C."/>
            <person name="Racz N."/>
            <person name="Riley R."/>
            <person name="Savchenko A."/>
            <person name="Shiryaev A."/>
            <person name="Soop K."/>
            <person name="Spirin V."/>
            <person name="Szebenyi C."/>
            <person name="Tomsovsky M."/>
            <person name="Tulloss R.E."/>
            <person name="Uehling J."/>
            <person name="Grigoriev I.V."/>
            <person name="Vagvolgyi C."/>
            <person name="Papp T."/>
            <person name="Martin F.M."/>
            <person name="Miettinen O."/>
            <person name="Hibbett D.S."/>
            <person name="Nagy L.G."/>
        </authorList>
    </citation>
    <scope>NUCLEOTIDE SEQUENCE [LARGE SCALE GENOMIC DNA]</scope>
    <source>
        <strain evidence="3 4">HHB13444</strain>
    </source>
</reference>
<name>A0A5C3PWH8_9APHY</name>
<evidence type="ECO:0000256" key="1">
    <source>
        <dbReference type="SAM" id="Coils"/>
    </source>
</evidence>
<accession>A0A5C3PWH8</accession>
<feature type="region of interest" description="Disordered" evidence="2">
    <location>
        <begin position="193"/>
        <end position="214"/>
    </location>
</feature>
<feature type="coiled-coil region" evidence="1">
    <location>
        <begin position="41"/>
        <end position="75"/>
    </location>
</feature>
<gene>
    <name evidence="3" type="ORF">K466DRAFT_581513</name>
</gene>
<sequence>MPVADAPAGELPVSELQALQGELAGLMTGMRKLQLQLRQATQAADERTSLLQAKIEELEAQNLSRALEIQQLEQENEGLHRVVETKAPELARVIRERNDALKELSNAHKFIEDLLSHQEAEKAPPDVATRRASKQITLAPAKKLQHPQREIPVESDDESTIRPARSVASVSIGPVTHAPLTRTNAVNNQRTVTRTSSVETNVSTSSVADSPKNRKTGKKRLHWYLEFEKCPATSVSHGPIPFNVLADRLVLDDDMIRSIWSLEFESGYDIRVHAEADTAFVYRPVILESLSATYLIGWGDAAMVRKVQEWSNGIGEVNLFSYPAKEDSESGWFYLGKHKLTYTPIKSIWSKLPEEDTEKLLAELKDRNPDMDASKFRRDVMEGRLVQCCIQLENVGNKVESLEFLKEYGLLPSDGRLA</sequence>
<keyword evidence="4" id="KW-1185">Reference proteome</keyword>
<evidence type="ECO:0000313" key="4">
    <source>
        <dbReference type="Proteomes" id="UP000308197"/>
    </source>
</evidence>
<proteinExistence type="predicted"/>
<protein>
    <submittedName>
        <fullName evidence="3">Uncharacterized protein</fullName>
    </submittedName>
</protein>